<feature type="transmembrane region" description="Helical" evidence="1">
    <location>
        <begin position="845"/>
        <end position="864"/>
    </location>
</feature>
<feature type="transmembrane region" description="Helical" evidence="1">
    <location>
        <begin position="923"/>
        <end position="944"/>
    </location>
</feature>
<name>A0ABX8VH36_9MYCO</name>
<evidence type="ECO:0008006" key="4">
    <source>
        <dbReference type="Google" id="ProtNLM"/>
    </source>
</evidence>
<dbReference type="Gene3D" id="1.25.40.10">
    <property type="entry name" value="Tetratricopeptide repeat domain"/>
    <property type="match status" value="3"/>
</dbReference>
<feature type="transmembrane region" description="Helical" evidence="1">
    <location>
        <begin position="1013"/>
        <end position="1034"/>
    </location>
</feature>
<dbReference type="SMART" id="SM00028">
    <property type="entry name" value="TPR"/>
    <property type="match status" value="4"/>
</dbReference>
<evidence type="ECO:0000313" key="3">
    <source>
        <dbReference type="Proteomes" id="UP000825367"/>
    </source>
</evidence>
<accession>A0ABX8VH36</accession>
<evidence type="ECO:0000256" key="1">
    <source>
        <dbReference type="SAM" id="Phobius"/>
    </source>
</evidence>
<dbReference type="InterPro" id="IPR019734">
    <property type="entry name" value="TPR_rpt"/>
</dbReference>
<keyword evidence="3" id="KW-1185">Reference proteome</keyword>
<keyword evidence="1" id="KW-0472">Membrane</keyword>
<keyword evidence="1" id="KW-0812">Transmembrane</keyword>
<feature type="transmembrane region" description="Helical" evidence="1">
    <location>
        <begin position="894"/>
        <end position="911"/>
    </location>
</feature>
<feature type="transmembrane region" description="Helical" evidence="1">
    <location>
        <begin position="1046"/>
        <end position="1064"/>
    </location>
</feature>
<dbReference type="SUPFAM" id="SSF48452">
    <property type="entry name" value="TPR-like"/>
    <property type="match status" value="2"/>
</dbReference>
<proteinExistence type="predicted"/>
<feature type="transmembrane region" description="Helical" evidence="1">
    <location>
        <begin position="956"/>
        <end position="975"/>
    </location>
</feature>
<dbReference type="InterPro" id="IPR011990">
    <property type="entry name" value="TPR-like_helical_dom_sf"/>
</dbReference>
<sequence>MTVLLLVGLAPMAHIVADRLPQAPADPTPIADGAPRSDATAVRALPIGLPVDVTISSIAEIRPFAIAALGLSSGQELANFLTSAPDVDPVTKPNPSSSLDFAYPYRYPAIDDILTKASADQLRSGATTLAAALIKFAGKPVAQTVSANPARVAYAVLDHVREAGGCEVALNLLLLVAADTNTTAQILADESSHAERACPGDPTPGWVVGQAQMRSPTYQSDPRPTQVDTTTTGAMAASRATFEHLAERFPGDAWVRSGLGDSYLRSGLRTLYSQPFTARDYLQRAVAQYNRAAEFGDTLGADVGRARALVGLGQPDQAATLATRAAGSSRPGAALEVLLNARQTAHDMPAAIDAARRLDRAGASAYPPVSEFFPMPTTTDRGLPFDTTLPLSSGANTLAPLHVSLAPVGGAGGSVEDLSFIPQYRDDGVVTAALTDCAALAWRRDAIAAGHAAEALADWPPSFTGSRPAGVCQYPDGPLRAVAEVAAGRPLTSANYRTIDGAFDSWQNLLRWAGDLNAAHQAISRWQAQVGEDNAAPLYRLGEVEFLAGKYNDAAARFAEAAQRTRLAEWNDDLGVGRAQLDRAAALLKAGRNDEAMPILLDLQDAGTKGYAYRMSKGDRLVAPKFVALAYHASVQLADHYAATGNLNGAVDNYRSALALAPLLAGNGIKPEVVHNNLALAYLGLGDLVKARDSVAAAVDSDAKNPVFLMSAGFIAERAGIATEAVSDNRRALQSDPGAFPAANDLGVQLARAGDDAAAAAALRQAIGAKPDYALGWFNLGIVEARRGPLHLLASQGAFARAFRLDPTLKDRRRDLLIDGSVYRTALDLSKPLPPQWSLAQSQKAAPAASIGLLAAALVAVGLVRSSGDRGGELARQWLEPLSERLSRIRGPDWLRRTAVGIIVTVLAFLLTYFRHATGPTEIVAYCLGVAAIGALALVGRKVVATRRNVVVTQGAWPPGLALGLITGAIGTPWAPLPVATTDAESGHVHLAAPAVLAGLSVVLFVEAAWLGVPLTLALAIAAIIMAGSTLLPIKPLDGANLGKTGIVASAGVILGGVFIVLGLA</sequence>
<evidence type="ECO:0000313" key="2">
    <source>
        <dbReference type="EMBL" id="QYL17109.1"/>
    </source>
</evidence>
<dbReference type="RefSeq" id="WP_071948251.1">
    <property type="nucleotide sequence ID" value="NZ_BAAAVX010000002.1"/>
</dbReference>
<reference evidence="2 3" key="1">
    <citation type="submission" date="2021-07" db="EMBL/GenBank/DDBJ databases">
        <title>Whole genome sequencing of non-tuberculosis mycobacteria type-strains.</title>
        <authorList>
            <person name="Igarashi Y."/>
            <person name="Osugi A."/>
            <person name="Mitarai S."/>
        </authorList>
    </citation>
    <scope>NUCLEOTIDE SEQUENCE [LARGE SCALE GENOMIC DNA]</scope>
    <source>
        <strain evidence="2 3">JCM 16370</strain>
    </source>
</reference>
<protein>
    <recommendedName>
        <fullName evidence="4">Tetratricopeptide repeat protein</fullName>
    </recommendedName>
</protein>
<feature type="transmembrane region" description="Helical" evidence="1">
    <location>
        <begin position="987"/>
        <end position="1006"/>
    </location>
</feature>
<keyword evidence="1" id="KW-1133">Transmembrane helix</keyword>
<dbReference type="Proteomes" id="UP000825367">
    <property type="component" value="Chromosome"/>
</dbReference>
<organism evidence="2 3">
    <name type="scientific">Mycolicibacterium pallens</name>
    <dbReference type="NCBI Taxonomy" id="370524"/>
    <lineage>
        <taxon>Bacteria</taxon>
        <taxon>Bacillati</taxon>
        <taxon>Actinomycetota</taxon>
        <taxon>Actinomycetes</taxon>
        <taxon>Mycobacteriales</taxon>
        <taxon>Mycobacteriaceae</taxon>
        <taxon>Mycolicibacterium</taxon>
    </lineage>
</organism>
<gene>
    <name evidence="2" type="ORF">K0O64_00485</name>
</gene>
<dbReference type="EMBL" id="CP080333">
    <property type="protein sequence ID" value="QYL17109.1"/>
    <property type="molecule type" value="Genomic_DNA"/>
</dbReference>